<gene>
    <name evidence="8" type="primary">omp</name>
    <name evidence="8" type="ORF">GCM10007935_19160</name>
</gene>
<dbReference type="PANTHER" id="PTHR35603">
    <property type="match status" value="1"/>
</dbReference>
<keyword evidence="3" id="KW-0472">Membrane</keyword>
<evidence type="ECO:0000256" key="1">
    <source>
        <dbReference type="ARBA" id="ARBA00004370"/>
    </source>
</evidence>
<dbReference type="InterPro" id="IPR032635">
    <property type="entry name" value="Anti_2"/>
</dbReference>
<feature type="signal peptide" evidence="5">
    <location>
        <begin position="1"/>
        <end position="22"/>
    </location>
</feature>
<organism evidence="8 9">
    <name type="scientific">Hydrogenophaga electricum</name>
    <dbReference type="NCBI Taxonomy" id="1230953"/>
    <lineage>
        <taxon>Bacteria</taxon>
        <taxon>Pseudomonadati</taxon>
        <taxon>Pseudomonadota</taxon>
        <taxon>Betaproteobacteria</taxon>
        <taxon>Burkholderiales</taxon>
        <taxon>Comamonadaceae</taxon>
        <taxon>Hydrogenophaga</taxon>
    </lineage>
</organism>
<protein>
    <recommendedName>
        <fullName evidence="10">Glycine zipper 2TM domain-containing protein</fullName>
    </recommendedName>
</protein>
<accession>A0ABQ6C6U0</accession>
<evidence type="ECO:0000256" key="4">
    <source>
        <dbReference type="ARBA" id="ARBA00023139"/>
    </source>
</evidence>
<evidence type="ECO:0000256" key="5">
    <source>
        <dbReference type="SAM" id="SignalP"/>
    </source>
</evidence>
<dbReference type="InterPro" id="IPR051407">
    <property type="entry name" value="Bact_OM_lipoprot/Surf_antigen"/>
</dbReference>
<keyword evidence="4" id="KW-0564">Palmitate</keyword>
<keyword evidence="4" id="KW-0449">Lipoprotein</keyword>
<comment type="caution">
    <text evidence="8">The sequence shown here is derived from an EMBL/GenBank/DDBJ whole genome shotgun (WGS) entry which is preliminary data.</text>
</comment>
<evidence type="ECO:0000259" key="7">
    <source>
        <dbReference type="Pfam" id="PF16998"/>
    </source>
</evidence>
<dbReference type="Pfam" id="PF16998">
    <property type="entry name" value="17kDa_Anti_2"/>
    <property type="match status" value="1"/>
</dbReference>
<evidence type="ECO:0000259" key="6">
    <source>
        <dbReference type="Pfam" id="PF05433"/>
    </source>
</evidence>
<dbReference type="RefSeq" id="WP_234262840.1">
    <property type="nucleotide sequence ID" value="NZ_BSPB01000012.1"/>
</dbReference>
<dbReference type="Pfam" id="PF05433">
    <property type="entry name" value="Rick_17kDa_Anti"/>
    <property type="match status" value="1"/>
</dbReference>
<keyword evidence="2 5" id="KW-0732">Signal</keyword>
<dbReference type="PROSITE" id="PS51257">
    <property type="entry name" value="PROKAR_LIPOPROTEIN"/>
    <property type="match status" value="1"/>
</dbReference>
<keyword evidence="9" id="KW-1185">Reference proteome</keyword>
<dbReference type="InterPro" id="IPR016364">
    <property type="entry name" value="Surface_antigen_Rickettsia"/>
</dbReference>
<dbReference type="InterPro" id="IPR008816">
    <property type="entry name" value="Gly_zipper_2TM_dom"/>
</dbReference>
<evidence type="ECO:0008006" key="10">
    <source>
        <dbReference type="Google" id="ProtNLM"/>
    </source>
</evidence>
<reference evidence="9" key="1">
    <citation type="journal article" date="2019" name="Int. J. Syst. Evol. Microbiol.">
        <title>The Global Catalogue of Microorganisms (GCM) 10K type strain sequencing project: providing services to taxonomists for standard genome sequencing and annotation.</title>
        <authorList>
            <consortium name="The Broad Institute Genomics Platform"/>
            <consortium name="The Broad Institute Genome Sequencing Center for Infectious Disease"/>
            <person name="Wu L."/>
            <person name="Ma J."/>
        </authorList>
    </citation>
    <scope>NUCLEOTIDE SEQUENCE [LARGE SCALE GENOMIC DNA]</scope>
    <source>
        <strain evidence="9">NBRC 109341</strain>
    </source>
</reference>
<evidence type="ECO:0000256" key="3">
    <source>
        <dbReference type="ARBA" id="ARBA00023136"/>
    </source>
</evidence>
<feature type="chain" id="PRO_5046891900" description="Glycine zipper 2TM domain-containing protein" evidence="5">
    <location>
        <begin position="23"/>
        <end position="157"/>
    </location>
</feature>
<evidence type="ECO:0000256" key="2">
    <source>
        <dbReference type="ARBA" id="ARBA00022729"/>
    </source>
</evidence>
<proteinExistence type="predicted"/>
<feature type="domain" description="Glycine zipper 2TM" evidence="6">
    <location>
        <begin position="35"/>
        <end position="75"/>
    </location>
</feature>
<dbReference type="PIRSF" id="PIRSF002721">
    <property type="entry name" value="Surface_antigen_Rickettsia"/>
    <property type="match status" value="1"/>
</dbReference>
<sequence length="157" mass="16136">MNLRTLPLRHGVLAVSAALALAGCGTMGGPNEQSGAIVGGVLGGAVGSQVGGGSGRIVATVIGTMIGANIGANVGRSMDANDRSRAAYAFETARTGQPTGWVNPDTRNEYNVTPTRTYEQNGAPCREYTMHARVGGQPDTVYGTACRQPDGSWRVAN</sequence>
<evidence type="ECO:0000313" key="8">
    <source>
        <dbReference type="EMBL" id="GLS14485.1"/>
    </source>
</evidence>
<dbReference type="PANTHER" id="PTHR35603:SF2">
    <property type="entry name" value="OUTER MEMBRANE LIPOPROTEIN"/>
    <property type="match status" value="1"/>
</dbReference>
<dbReference type="Proteomes" id="UP001156903">
    <property type="component" value="Unassembled WGS sequence"/>
</dbReference>
<evidence type="ECO:0000313" key="9">
    <source>
        <dbReference type="Proteomes" id="UP001156903"/>
    </source>
</evidence>
<feature type="domain" description="Surface antigen" evidence="7">
    <location>
        <begin position="91"/>
        <end position="156"/>
    </location>
</feature>
<comment type="subcellular location">
    <subcellularLocation>
        <location evidence="1">Membrane</location>
    </subcellularLocation>
</comment>
<dbReference type="EMBL" id="BSPB01000012">
    <property type="protein sequence ID" value="GLS14485.1"/>
    <property type="molecule type" value="Genomic_DNA"/>
</dbReference>
<name>A0ABQ6C6U0_9BURK</name>